<evidence type="ECO:0000313" key="4">
    <source>
        <dbReference type="Proteomes" id="UP000242561"/>
    </source>
</evidence>
<dbReference type="KEGG" id="sphl:LPB140_04825"/>
<dbReference type="Pfam" id="PF04773">
    <property type="entry name" value="FecR"/>
    <property type="match status" value="1"/>
</dbReference>
<keyword evidence="1" id="KW-0732">Signal</keyword>
<dbReference type="AlphaFoldDB" id="A0A1L3JAS3"/>
<feature type="chain" id="PRO_5012588987" description="LysM domain-containing protein" evidence="1">
    <location>
        <begin position="28"/>
        <end position="453"/>
    </location>
</feature>
<dbReference type="EMBL" id="CP018154">
    <property type="protein sequence ID" value="APG62235.1"/>
    <property type="molecule type" value="Genomic_DNA"/>
</dbReference>
<dbReference type="CDD" id="cd00118">
    <property type="entry name" value="LysM"/>
    <property type="match status" value="1"/>
</dbReference>
<protein>
    <recommendedName>
        <fullName evidence="2">LysM domain-containing protein</fullName>
    </recommendedName>
</protein>
<reference evidence="3 4" key="1">
    <citation type="submission" date="2016-11" db="EMBL/GenBank/DDBJ databases">
        <title>Sphingorhabdus sp. LPB0140, isolated from marine environment.</title>
        <authorList>
            <person name="Kim E."/>
            <person name="Yi H."/>
        </authorList>
    </citation>
    <scope>NUCLEOTIDE SEQUENCE [LARGE SCALE GENOMIC DNA]</scope>
    <source>
        <strain evidence="3 4">LPB0140</strain>
    </source>
</reference>
<proteinExistence type="predicted"/>
<keyword evidence="4" id="KW-1185">Reference proteome</keyword>
<evidence type="ECO:0000256" key="1">
    <source>
        <dbReference type="SAM" id="SignalP"/>
    </source>
</evidence>
<feature type="signal peptide" evidence="1">
    <location>
        <begin position="1"/>
        <end position="27"/>
    </location>
</feature>
<dbReference type="InterPro" id="IPR018392">
    <property type="entry name" value="LysM"/>
</dbReference>
<gene>
    <name evidence="3" type="ORF">LPB140_04825</name>
</gene>
<dbReference type="SMART" id="SM00257">
    <property type="entry name" value="LysM"/>
    <property type="match status" value="1"/>
</dbReference>
<dbReference type="PROSITE" id="PS51782">
    <property type="entry name" value="LYSM"/>
    <property type="match status" value="1"/>
</dbReference>
<dbReference type="Proteomes" id="UP000242561">
    <property type="component" value="Chromosome"/>
</dbReference>
<accession>A0A1L3JAS3</accession>
<dbReference type="STRING" id="1913578.LPB140_04825"/>
<dbReference type="PANTHER" id="PTHR38731">
    <property type="entry name" value="LIPL45-RELATED LIPOPROTEIN-RELATED"/>
    <property type="match status" value="1"/>
</dbReference>
<sequence>MKFFLNSIYCAFFGLFFGIISSSSALANNADGQIIYDVKPGDTLIAIANNYMVKSVSYHNLQKLNAVQNPRHLPINKKIIIPRAWLKYQRVDAQIISLRGNVVRISQGTANNLAVGGILREGDIIRTNNASYTTLMLPDRTKLSIPSNSEIRISLLRQYNLGKYVDIDFDIIKGGAKTKVTPLKSKQDRYRIRTPRSVSAVRGTEFQMRAEDADASIVEVLEGGVSVDLNAVKNSDADMESSAENNADIAQNILQSGFGLKQFADGRKITENLLAAPNLNEASFLQKNEKLQFSAIPPSQWKGLRAEISADSGFTDIIYDGYFDKEEIITPSLEDGNYFIRLSAISDNKIEGIPGIYGFKRRLHSLSASGGKDAFGYKFKWAILGAGKMTQRLQIFKDSKNNIPFVDEAGLTSNEITISDLPKGEYFWRVGSNQFLDGEFSTSWTEFEKIVVN</sequence>
<dbReference type="Gene3D" id="3.10.350.10">
    <property type="entry name" value="LysM domain"/>
    <property type="match status" value="1"/>
</dbReference>
<dbReference type="InterPro" id="IPR036779">
    <property type="entry name" value="LysM_dom_sf"/>
</dbReference>
<dbReference type="RefSeq" id="WP_072558886.1">
    <property type="nucleotide sequence ID" value="NZ_CP018154.1"/>
</dbReference>
<dbReference type="Pfam" id="PF01476">
    <property type="entry name" value="LysM"/>
    <property type="match status" value="1"/>
</dbReference>
<feature type="domain" description="LysM" evidence="2">
    <location>
        <begin position="34"/>
        <end position="81"/>
    </location>
</feature>
<organism evidence="3 4">
    <name type="scientific">Sphingorhabdus lutea</name>
    <dbReference type="NCBI Taxonomy" id="1913578"/>
    <lineage>
        <taxon>Bacteria</taxon>
        <taxon>Pseudomonadati</taxon>
        <taxon>Pseudomonadota</taxon>
        <taxon>Alphaproteobacteria</taxon>
        <taxon>Sphingomonadales</taxon>
        <taxon>Sphingomonadaceae</taxon>
        <taxon>Sphingorhabdus</taxon>
    </lineage>
</organism>
<name>A0A1L3JAS3_9SPHN</name>
<evidence type="ECO:0000259" key="2">
    <source>
        <dbReference type="PROSITE" id="PS51782"/>
    </source>
</evidence>
<dbReference type="OrthoDB" id="9813091at2"/>
<dbReference type="PANTHER" id="PTHR38731:SF1">
    <property type="entry name" value="FECR PROTEIN DOMAIN-CONTAINING PROTEIN"/>
    <property type="match status" value="1"/>
</dbReference>
<evidence type="ECO:0000313" key="3">
    <source>
        <dbReference type="EMBL" id="APG62235.1"/>
    </source>
</evidence>
<dbReference type="Gene3D" id="2.60.120.1440">
    <property type="match status" value="1"/>
</dbReference>
<dbReference type="SUPFAM" id="SSF54106">
    <property type="entry name" value="LysM domain"/>
    <property type="match status" value="1"/>
</dbReference>
<dbReference type="InterPro" id="IPR006860">
    <property type="entry name" value="FecR"/>
</dbReference>